<accession>A0A4S4F6U3</accession>
<comment type="caution">
    <text evidence="1">The sequence shown here is derived from an EMBL/GenBank/DDBJ whole genome shotgun (WGS) entry which is preliminary data.</text>
</comment>
<name>A0A4S4F6U3_9BIFI</name>
<dbReference type="AlphaFoldDB" id="A0A4S4F6U3"/>
<dbReference type="RefSeq" id="WP_136511322.1">
    <property type="nucleotide sequence ID" value="NZ_CP071805.1"/>
</dbReference>
<sequence>MKGAVGMRYVSGLPALNLGDRGVTPGDWHHSAMDWEHPFTLDTADSPYGYWGIVDERVPGHGLMPVANHIRACLDMIHLGYFGDVQGMREDFLADPATDGVVMRQVWKLRGGRDWSAIDAFMGREYSTRWLDYKQRQKTRTNGGETA</sequence>
<protein>
    <submittedName>
        <fullName evidence="1">Uncharacterized protein</fullName>
    </submittedName>
</protein>
<evidence type="ECO:0000313" key="1">
    <source>
        <dbReference type="EMBL" id="THG25493.1"/>
    </source>
</evidence>
<organism evidence="1 2">
    <name type="scientific">Bifidobacterium pseudolongum</name>
    <dbReference type="NCBI Taxonomy" id="1694"/>
    <lineage>
        <taxon>Bacteria</taxon>
        <taxon>Bacillati</taxon>
        <taxon>Actinomycetota</taxon>
        <taxon>Actinomycetes</taxon>
        <taxon>Bifidobacteriales</taxon>
        <taxon>Bifidobacteriaceae</taxon>
        <taxon>Bifidobacterium</taxon>
    </lineage>
</organism>
<evidence type="ECO:0000313" key="2">
    <source>
        <dbReference type="Proteomes" id="UP000306798"/>
    </source>
</evidence>
<reference evidence="1 2" key="1">
    <citation type="submission" date="2019-04" db="EMBL/GenBank/DDBJ databases">
        <title>Microbes associate with the intestines of laboratory mice.</title>
        <authorList>
            <person name="Navarre W."/>
            <person name="Wong E."/>
            <person name="Huang K.C."/>
            <person name="Tropini C."/>
            <person name="Ng K."/>
            <person name="Yu B."/>
        </authorList>
    </citation>
    <scope>NUCLEOTIDE SEQUENCE [LARGE SCALE GENOMIC DNA]</scope>
    <source>
        <strain evidence="1 2">NM87_A27A</strain>
    </source>
</reference>
<gene>
    <name evidence="1" type="ORF">E5991_05340</name>
</gene>
<dbReference type="EMBL" id="SSTF01000014">
    <property type="protein sequence ID" value="THG25493.1"/>
    <property type="molecule type" value="Genomic_DNA"/>
</dbReference>
<dbReference type="Proteomes" id="UP000306798">
    <property type="component" value="Unassembled WGS sequence"/>
</dbReference>
<proteinExistence type="predicted"/>